<dbReference type="Proteomes" id="UP000309038">
    <property type="component" value="Unassembled WGS sequence"/>
</dbReference>
<organism evidence="6 7">
    <name type="scientific">Hermanssonia centrifuga</name>
    <dbReference type="NCBI Taxonomy" id="98765"/>
    <lineage>
        <taxon>Eukaryota</taxon>
        <taxon>Fungi</taxon>
        <taxon>Dikarya</taxon>
        <taxon>Basidiomycota</taxon>
        <taxon>Agaricomycotina</taxon>
        <taxon>Agaricomycetes</taxon>
        <taxon>Polyporales</taxon>
        <taxon>Meruliaceae</taxon>
        <taxon>Hermanssonia</taxon>
    </lineage>
</organism>
<keyword evidence="1" id="KW-0227">DNA damage</keyword>
<dbReference type="EC" id="5.6.2.3" evidence="1"/>
<dbReference type="PANTHER" id="PTHR47642">
    <property type="entry name" value="ATP-DEPENDENT DNA HELICASE"/>
    <property type="match status" value="1"/>
</dbReference>
<comment type="similarity">
    <text evidence="1">Belongs to the helicase family.</text>
</comment>
<feature type="domain" description="DUF6570" evidence="5">
    <location>
        <begin position="6"/>
        <end position="151"/>
    </location>
</feature>
<keyword evidence="1" id="KW-0378">Hydrolase</keyword>
<evidence type="ECO:0000259" key="4">
    <source>
        <dbReference type="Pfam" id="PF14214"/>
    </source>
</evidence>
<feature type="domain" description="Helitron helicase-like" evidence="4">
    <location>
        <begin position="312"/>
        <end position="534"/>
    </location>
</feature>
<evidence type="ECO:0000256" key="1">
    <source>
        <dbReference type="RuleBase" id="RU363044"/>
    </source>
</evidence>
<evidence type="ECO:0000256" key="2">
    <source>
        <dbReference type="SAM" id="MobiDB-lite"/>
    </source>
</evidence>
<dbReference type="InterPro" id="IPR027417">
    <property type="entry name" value="P-loop_NTPase"/>
</dbReference>
<keyword evidence="1" id="KW-0547">Nucleotide-binding</keyword>
<dbReference type="GO" id="GO:0016887">
    <property type="term" value="F:ATP hydrolysis activity"/>
    <property type="evidence" value="ECO:0007669"/>
    <property type="project" value="RHEA"/>
</dbReference>
<accession>A0A4V3X9F6</accession>
<keyword evidence="7" id="KW-1185">Reference proteome</keyword>
<comment type="caution">
    <text evidence="6">The sequence shown here is derived from an EMBL/GenBank/DDBJ whole genome shotgun (WGS) entry which is preliminary data.</text>
</comment>
<dbReference type="InterPro" id="IPR046700">
    <property type="entry name" value="DUF6570"/>
</dbReference>
<comment type="catalytic activity">
    <reaction evidence="1">
        <text>ATP + H2O = ADP + phosphate + H(+)</text>
        <dbReference type="Rhea" id="RHEA:13065"/>
        <dbReference type="ChEBI" id="CHEBI:15377"/>
        <dbReference type="ChEBI" id="CHEBI:15378"/>
        <dbReference type="ChEBI" id="CHEBI:30616"/>
        <dbReference type="ChEBI" id="CHEBI:43474"/>
        <dbReference type="ChEBI" id="CHEBI:456216"/>
        <dbReference type="EC" id="5.6.2.3"/>
    </reaction>
</comment>
<dbReference type="Gene3D" id="3.40.50.300">
    <property type="entry name" value="P-loop containing nucleotide triphosphate hydrolases"/>
    <property type="match status" value="1"/>
</dbReference>
<feature type="domain" description="DNA helicase Pif1-like DEAD-box helicase" evidence="3">
    <location>
        <begin position="1005"/>
        <end position="1143"/>
    </location>
</feature>
<feature type="region of interest" description="Disordered" evidence="2">
    <location>
        <begin position="182"/>
        <end position="206"/>
    </location>
</feature>
<comment type="cofactor">
    <cofactor evidence="1">
        <name>Mg(2+)</name>
        <dbReference type="ChEBI" id="CHEBI:18420"/>
    </cofactor>
</comment>
<keyword evidence="1" id="KW-0234">DNA repair</keyword>
<dbReference type="GO" id="GO:0006281">
    <property type="term" value="P:DNA repair"/>
    <property type="evidence" value="ECO:0007669"/>
    <property type="project" value="UniProtKB-KW"/>
</dbReference>
<proteinExistence type="inferred from homology"/>
<dbReference type="Pfam" id="PF14214">
    <property type="entry name" value="Helitron_like_N"/>
    <property type="match status" value="1"/>
</dbReference>
<sequence length="1396" mass="154775">MNVSTPPPMSLANNLWIGRIPWELARLTVPEQLLVSLLHPRVFVFKLFPRDKDVRPEDASLQRAMRGNISTYEQDVAGVAAMVQGRLMPRPASILSSIITITYIGKDVLRKAWLQRTFRVRREVVRQALLWLKRENPKYYGHIDIDERRLELLPEDDVPPEIMDVVRQTTDVGLVDQESAGYVPTDEESNGFPMPQDEGNGGTRGDVTDADPDVIPFQVSGSIDTDLTNLTGNDLMMWGLANLWNKGEEGGYAVRHGSQAVRDLPPLRQETGASLDPGSQRNYFEMAFPCLFPYGTGGVELPRTIAVPFVTHVRWLLQYFDRRFRRHETLPFVAFGILQKRAALQHAHVQIRRKDFERDGRVMASLTAAQLEAARQQEEKGIPITDPAVCILRKHVHATAGRVMGTDQSRYNLRSEIRATGLEHGPPSIWSTWNPSDMNCPLAQVLCGEDIDLDKFDATLGPDKNQRAKNVASDPYAAAKFFHFTVQTILETLAQVKASKFQVEGAPGIFGEVAAYFGTVEAQGRGTLHLHILIWLKNTPTADELKDLFKEETFQSKETGEWGPKRTCGYVNGWHPAILVNGRCNNDCKLLTNGAETKNITFYVTGYAAKKQGRNFNTSAILADTYAYHQNHPNPNYVDELRDNQRLLLFRLVHRINREQELSAAMVISYLMAWGDVYRSHRYTSVYWSSFVTSLLKAFPGLDKADASSTQAVVALDTAVEQLERGDEPTVDKAAGEVEGLLASALQTPEAVENEDNDFVTLNRDLKHIEETWTAAFDEFMRNSSPKVHRLVANIEYPHECRVAADLARAESDIPTDDVVSPGVMPGLDDLALGEGAAVDVGGRTITEESITEIYEKLTPHTEVNHARQAIEIAKGMRIFNRHMSEWTVAGEGMANAVGGDIVNLSMWKEQMKKDVLAQNAEEDPPATSSTSSASTATITQLTAGPASLTSGIMGAAVVPSIAAVGVMTGVHPSILRDDQFRAFDVIRWHLDETLADRNPPPLRMVLYGEGGTGKSKVIQTVTEAFAQRGVKYMLAKTAYTGVAASLIDGKTINTLMSIPVRANGAAMSDRVKTRVQAAWKHKRYLIVDEYSMIPKSLLQAMEKHVSIGKAGSTSYREECTFGGVNVILCGDLHQFPPVAKGKAECLFTQQDAVNDTEHSALGRRIYEEFTTVVVLKEQMRVTDPVWRDVLVHLRRGEMEARHLEVLRSLVLTTSNTGVNFANGPWTEASLVTPRHAVRQKWNQESARKFAADGQQVVFICSAEDTVKQGKDRSQALSVAERYAVACRAAGGKVQQRKNLPREVEIFVGMSVLVTNNLETDLDLTNGARGEIVGITLDADEPPRPAGGVSHDPALPLEDERLEALDRITKAWWTQMGGEERMIAMRAAEATRVNEA</sequence>
<dbReference type="InterPro" id="IPR010285">
    <property type="entry name" value="DNA_helicase_pif1-like_DEAD"/>
</dbReference>
<dbReference type="EMBL" id="SGPJ01000526">
    <property type="protein sequence ID" value="THG93982.1"/>
    <property type="molecule type" value="Genomic_DNA"/>
</dbReference>
<dbReference type="InterPro" id="IPR025476">
    <property type="entry name" value="Helitron_helicase-like"/>
</dbReference>
<dbReference type="GO" id="GO:0000723">
    <property type="term" value="P:telomere maintenance"/>
    <property type="evidence" value="ECO:0007669"/>
    <property type="project" value="InterPro"/>
</dbReference>
<dbReference type="Pfam" id="PF20209">
    <property type="entry name" value="DUF6570"/>
    <property type="match status" value="1"/>
</dbReference>
<dbReference type="InterPro" id="IPR051055">
    <property type="entry name" value="PIF1_helicase"/>
</dbReference>
<evidence type="ECO:0000313" key="6">
    <source>
        <dbReference type="EMBL" id="THG93982.1"/>
    </source>
</evidence>
<evidence type="ECO:0000313" key="7">
    <source>
        <dbReference type="Proteomes" id="UP000309038"/>
    </source>
</evidence>
<protein>
    <recommendedName>
        <fullName evidence="1">ATP-dependent DNA helicase</fullName>
        <ecNumber evidence="1">5.6.2.3</ecNumber>
    </recommendedName>
</protein>
<dbReference type="GO" id="GO:0006310">
    <property type="term" value="P:DNA recombination"/>
    <property type="evidence" value="ECO:0007669"/>
    <property type="project" value="UniProtKB-KW"/>
</dbReference>
<dbReference type="Pfam" id="PF05970">
    <property type="entry name" value="PIF1"/>
    <property type="match status" value="1"/>
</dbReference>
<dbReference type="PANTHER" id="PTHR47642:SF6">
    <property type="entry name" value="ATP-DEPENDENT DNA HELICASE"/>
    <property type="match status" value="1"/>
</dbReference>
<dbReference type="GO" id="GO:0005524">
    <property type="term" value="F:ATP binding"/>
    <property type="evidence" value="ECO:0007669"/>
    <property type="project" value="UniProtKB-KW"/>
</dbReference>
<reference evidence="6 7" key="1">
    <citation type="submission" date="2019-02" db="EMBL/GenBank/DDBJ databases">
        <title>Genome sequencing of the rare red list fungi Phlebia centrifuga.</title>
        <authorList>
            <person name="Buettner E."/>
            <person name="Kellner H."/>
        </authorList>
    </citation>
    <scope>NUCLEOTIDE SEQUENCE [LARGE SCALE GENOMIC DNA]</scope>
    <source>
        <strain evidence="6 7">DSM 108282</strain>
    </source>
</reference>
<dbReference type="SUPFAM" id="SSF52540">
    <property type="entry name" value="P-loop containing nucleoside triphosphate hydrolases"/>
    <property type="match status" value="2"/>
</dbReference>
<evidence type="ECO:0000259" key="3">
    <source>
        <dbReference type="Pfam" id="PF05970"/>
    </source>
</evidence>
<keyword evidence="1" id="KW-0347">Helicase</keyword>
<gene>
    <name evidence="6" type="ORF">EW026_g7391</name>
</gene>
<keyword evidence="1" id="KW-0067">ATP-binding</keyword>
<name>A0A4V3X9F6_9APHY</name>
<dbReference type="GO" id="GO:0043139">
    <property type="term" value="F:5'-3' DNA helicase activity"/>
    <property type="evidence" value="ECO:0007669"/>
    <property type="project" value="UniProtKB-EC"/>
</dbReference>
<keyword evidence="1" id="KW-0233">DNA recombination</keyword>
<evidence type="ECO:0000259" key="5">
    <source>
        <dbReference type="Pfam" id="PF20209"/>
    </source>
</evidence>